<proteinExistence type="inferred from homology"/>
<dbReference type="CDD" id="cd10432">
    <property type="entry name" value="BI-1-like_bacterial"/>
    <property type="match status" value="1"/>
</dbReference>
<dbReference type="OrthoDB" id="9793828at2"/>
<evidence type="ECO:0000256" key="3">
    <source>
        <dbReference type="ARBA" id="ARBA00022692"/>
    </source>
</evidence>
<feature type="transmembrane region" description="Helical" evidence="6">
    <location>
        <begin position="50"/>
        <end position="70"/>
    </location>
</feature>
<protein>
    <submittedName>
        <fullName evidence="7">Inner membrane protein YbhL</fullName>
    </submittedName>
</protein>
<comment type="subcellular location">
    <subcellularLocation>
        <location evidence="1">Membrane</location>
        <topology evidence="1">Multi-pass membrane protein</topology>
    </subcellularLocation>
</comment>
<feature type="transmembrane region" description="Helical" evidence="6">
    <location>
        <begin position="21"/>
        <end position="44"/>
    </location>
</feature>
<evidence type="ECO:0000256" key="5">
    <source>
        <dbReference type="ARBA" id="ARBA00023136"/>
    </source>
</evidence>
<evidence type="ECO:0000256" key="1">
    <source>
        <dbReference type="ARBA" id="ARBA00004141"/>
    </source>
</evidence>
<keyword evidence="3 6" id="KW-0812">Transmembrane</keyword>
<dbReference type="EMBL" id="PHHC01000002">
    <property type="protein sequence ID" value="PPE06952.1"/>
    <property type="molecule type" value="Genomic_DNA"/>
</dbReference>
<evidence type="ECO:0000256" key="2">
    <source>
        <dbReference type="ARBA" id="ARBA00010350"/>
    </source>
</evidence>
<keyword evidence="8" id="KW-1185">Reference proteome</keyword>
<feature type="transmembrane region" description="Helical" evidence="6">
    <location>
        <begin position="140"/>
        <end position="158"/>
    </location>
</feature>
<dbReference type="GO" id="GO:0005886">
    <property type="term" value="C:plasma membrane"/>
    <property type="evidence" value="ECO:0007669"/>
    <property type="project" value="TreeGrafter"/>
</dbReference>
<name>A0A2S5RI99_9PROT</name>
<keyword evidence="5 6" id="KW-0472">Membrane</keyword>
<dbReference type="RefSeq" id="WP_104206224.1">
    <property type="nucleotide sequence ID" value="NZ_PHHC01000002.1"/>
</dbReference>
<dbReference type="InterPro" id="IPR006214">
    <property type="entry name" value="Bax_inhibitor_1-related"/>
</dbReference>
<accession>A0A2S5RI99</accession>
<feature type="transmembrane region" description="Helical" evidence="6">
    <location>
        <begin position="203"/>
        <end position="223"/>
    </location>
</feature>
<dbReference type="AlphaFoldDB" id="A0A2S5RI99"/>
<evidence type="ECO:0000256" key="4">
    <source>
        <dbReference type="ARBA" id="ARBA00022989"/>
    </source>
</evidence>
<keyword evidence="4 6" id="KW-1133">Transmembrane helix</keyword>
<dbReference type="PANTHER" id="PTHR23291">
    <property type="entry name" value="BAX INHIBITOR-RELATED"/>
    <property type="match status" value="1"/>
</dbReference>
<comment type="similarity">
    <text evidence="2 6">Belongs to the BI1 family.</text>
</comment>
<sequence>MYPLKTALRSTVDAGLQKFLMGIYSYMALGLGLTGVVGFAINVAPPNIRHFFHSISMVVGFLTLGLVWAMGSRVGQATVQRAQTLFWIYAGLVGVSLSAFFYQFSVHAISRAFFITAFMFGGASAFGYLTKKDLTRMGSFLFMGVLGLCIASIVNIFLKSSITEFAVSVLGVVIFTGLTAYDTQALKDLYFQLPLDASIRERASIMGALSLYLDVLNIFLYMLRLGDKD</sequence>
<organism evidence="7 8">
    <name type="scientific">Holospora curviuscula</name>
    <dbReference type="NCBI Taxonomy" id="1082868"/>
    <lineage>
        <taxon>Bacteria</taxon>
        <taxon>Pseudomonadati</taxon>
        <taxon>Pseudomonadota</taxon>
        <taxon>Alphaproteobacteria</taxon>
        <taxon>Holosporales</taxon>
        <taxon>Holosporaceae</taxon>
        <taxon>Holospora</taxon>
    </lineage>
</organism>
<evidence type="ECO:0000313" key="8">
    <source>
        <dbReference type="Proteomes" id="UP000239425"/>
    </source>
</evidence>
<dbReference type="Pfam" id="PF01027">
    <property type="entry name" value="Bax1-I"/>
    <property type="match status" value="1"/>
</dbReference>
<dbReference type="Proteomes" id="UP000239425">
    <property type="component" value="Unassembled WGS sequence"/>
</dbReference>
<feature type="transmembrane region" description="Helical" evidence="6">
    <location>
        <begin position="108"/>
        <end position="128"/>
    </location>
</feature>
<reference evidence="7 8" key="1">
    <citation type="submission" date="2017-11" db="EMBL/GenBank/DDBJ databases">
        <title>Comparative genomic analysis of Holospora spp., intranuclear symbionts of paramecia.</title>
        <authorList>
            <person name="Garushyants S.K."/>
            <person name="Beliavskaya A."/>
            <person name="Malko D.B."/>
            <person name="Logacheva M.D."/>
            <person name="Rautian M.S."/>
            <person name="Gelfand M.S."/>
        </authorList>
    </citation>
    <scope>NUCLEOTIDE SEQUENCE [LARGE SCALE GENOMIC DNA]</scope>
    <source>
        <strain evidence="8">02AZ16</strain>
    </source>
</reference>
<comment type="caution">
    <text evidence="7">The sequence shown here is derived from an EMBL/GenBank/DDBJ whole genome shotgun (WGS) entry which is preliminary data.</text>
</comment>
<evidence type="ECO:0000313" key="7">
    <source>
        <dbReference type="EMBL" id="PPE06952.1"/>
    </source>
</evidence>
<evidence type="ECO:0000256" key="6">
    <source>
        <dbReference type="RuleBase" id="RU004379"/>
    </source>
</evidence>
<gene>
    <name evidence="7" type="ORF">HCUR_00015</name>
</gene>
<feature type="transmembrane region" description="Helical" evidence="6">
    <location>
        <begin position="164"/>
        <end position="182"/>
    </location>
</feature>
<feature type="transmembrane region" description="Helical" evidence="6">
    <location>
        <begin position="82"/>
        <end position="102"/>
    </location>
</feature>
<dbReference type="PANTHER" id="PTHR23291:SF50">
    <property type="entry name" value="PROTEIN LIFEGUARD 4"/>
    <property type="match status" value="1"/>
</dbReference>